<feature type="chain" id="PRO_5040831025" evidence="1">
    <location>
        <begin position="23"/>
        <end position="146"/>
    </location>
</feature>
<dbReference type="RefSeq" id="XP_056507895.1">
    <property type="nucleotide sequence ID" value="XM_056659602.1"/>
</dbReference>
<evidence type="ECO:0000256" key="1">
    <source>
        <dbReference type="SAM" id="SignalP"/>
    </source>
</evidence>
<gene>
    <name evidence="2" type="ORF">NUU61_009077</name>
</gene>
<keyword evidence="1" id="KW-0732">Signal</keyword>
<name>A0A9W9EMD4_9EURO</name>
<accession>A0A9W9EMD4</accession>
<evidence type="ECO:0000313" key="3">
    <source>
        <dbReference type="Proteomes" id="UP001141434"/>
    </source>
</evidence>
<feature type="signal peptide" evidence="1">
    <location>
        <begin position="1"/>
        <end position="22"/>
    </location>
</feature>
<organism evidence="2 3">
    <name type="scientific">Penicillium alfredii</name>
    <dbReference type="NCBI Taxonomy" id="1506179"/>
    <lineage>
        <taxon>Eukaryota</taxon>
        <taxon>Fungi</taxon>
        <taxon>Dikarya</taxon>
        <taxon>Ascomycota</taxon>
        <taxon>Pezizomycotina</taxon>
        <taxon>Eurotiomycetes</taxon>
        <taxon>Eurotiomycetidae</taxon>
        <taxon>Eurotiales</taxon>
        <taxon>Aspergillaceae</taxon>
        <taxon>Penicillium</taxon>
    </lineage>
</organism>
<keyword evidence="3" id="KW-1185">Reference proteome</keyword>
<reference evidence="2" key="2">
    <citation type="journal article" date="2023" name="IMA Fungus">
        <title>Comparative genomic study of the Penicillium genus elucidates a diverse pangenome and 15 lateral gene transfer events.</title>
        <authorList>
            <person name="Petersen C."/>
            <person name="Sorensen T."/>
            <person name="Nielsen M.R."/>
            <person name="Sondergaard T.E."/>
            <person name="Sorensen J.L."/>
            <person name="Fitzpatrick D.A."/>
            <person name="Frisvad J.C."/>
            <person name="Nielsen K.L."/>
        </authorList>
    </citation>
    <scope>NUCLEOTIDE SEQUENCE</scope>
    <source>
        <strain evidence="2">IBT 34128</strain>
    </source>
</reference>
<proteinExistence type="predicted"/>
<protein>
    <submittedName>
        <fullName evidence="2">Uncharacterized protein</fullName>
    </submittedName>
</protein>
<sequence>MHARSILVLGASLAAFVTPVAARQWASFFPDDTCKKGTGGQTVRMDKDSCLRGPPYVPQGVEFYDSKGYPGDDHRYYALVVASEDCKCIVSCQNIDMDADKDDCHALTGDWGGGRAYWFWTLGDGAGSYTDVCNSHANEIDKMRCQ</sequence>
<evidence type="ECO:0000313" key="2">
    <source>
        <dbReference type="EMBL" id="KAJ5084498.1"/>
    </source>
</evidence>
<dbReference type="Proteomes" id="UP001141434">
    <property type="component" value="Unassembled WGS sequence"/>
</dbReference>
<dbReference type="GeneID" id="81398771"/>
<comment type="caution">
    <text evidence="2">The sequence shown here is derived from an EMBL/GenBank/DDBJ whole genome shotgun (WGS) entry which is preliminary data.</text>
</comment>
<dbReference type="AlphaFoldDB" id="A0A9W9EMD4"/>
<reference evidence="2" key="1">
    <citation type="submission" date="2022-11" db="EMBL/GenBank/DDBJ databases">
        <authorList>
            <person name="Petersen C."/>
        </authorList>
    </citation>
    <scope>NUCLEOTIDE SEQUENCE</scope>
    <source>
        <strain evidence="2">IBT 34128</strain>
    </source>
</reference>
<dbReference type="EMBL" id="JAPMSZ010000011">
    <property type="protein sequence ID" value="KAJ5084498.1"/>
    <property type="molecule type" value="Genomic_DNA"/>
</dbReference>